<dbReference type="CDD" id="cd16833">
    <property type="entry name" value="YfiH"/>
    <property type="match status" value="1"/>
</dbReference>
<dbReference type="SUPFAM" id="SSF64438">
    <property type="entry name" value="CNF1/YfiH-like putative cysteine hydrolases"/>
    <property type="match status" value="1"/>
</dbReference>
<evidence type="ECO:0000313" key="13">
    <source>
        <dbReference type="Proteomes" id="UP001597326"/>
    </source>
</evidence>
<organism evidence="12 13">
    <name type="scientific">Luteococcus peritonei</name>
    <dbReference type="NCBI Taxonomy" id="88874"/>
    <lineage>
        <taxon>Bacteria</taxon>
        <taxon>Bacillati</taxon>
        <taxon>Actinomycetota</taxon>
        <taxon>Actinomycetes</taxon>
        <taxon>Propionibacteriales</taxon>
        <taxon>Propionibacteriaceae</taxon>
        <taxon>Luteococcus</taxon>
    </lineage>
</organism>
<gene>
    <name evidence="12" type="ORF">ACFSCS_00470</name>
</gene>
<keyword evidence="7" id="KW-0862">Zinc</keyword>
<keyword evidence="5" id="KW-0479">Metal-binding</keyword>
<dbReference type="InterPro" id="IPR003730">
    <property type="entry name" value="Cu_polyphenol_OxRdtase"/>
</dbReference>
<name>A0ABW4RR69_9ACTN</name>
<keyword evidence="6" id="KW-0378">Hydrolase</keyword>
<evidence type="ECO:0000313" key="12">
    <source>
        <dbReference type="EMBL" id="MFD1888662.1"/>
    </source>
</evidence>
<dbReference type="Gene3D" id="3.60.140.10">
    <property type="entry name" value="CNF1/YfiH-like putative cysteine hydrolases"/>
    <property type="match status" value="1"/>
</dbReference>
<comment type="catalytic activity">
    <reaction evidence="10">
        <text>adenosine + phosphate = alpha-D-ribose 1-phosphate + adenine</text>
        <dbReference type="Rhea" id="RHEA:27642"/>
        <dbReference type="ChEBI" id="CHEBI:16335"/>
        <dbReference type="ChEBI" id="CHEBI:16708"/>
        <dbReference type="ChEBI" id="CHEBI:43474"/>
        <dbReference type="ChEBI" id="CHEBI:57720"/>
        <dbReference type="EC" id="2.4.2.1"/>
    </reaction>
    <physiologicalReaction direction="left-to-right" evidence="10">
        <dbReference type="Rhea" id="RHEA:27643"/>
    </physiologicalReaction>
</comment>
<dbReference type="EMBL" id="JBHUFZ010000001">
    <property type="protein sequence ID" value="MFD1888662.1"/>
    <property type="molecule type" value="Genomic_DNA"/>
</dbReference>
<keyword evidence="4" id="KW-0808">Transferase</keyword>
<dbReference type="Pfam" id="PF02578">
    <property type="entry name" value="Cu-oxidase_4"/>
    <property type="match status" value="1"/>
</dbReference>
<dbReference type="Proteomes" id="UP001597326">
    <property type="component" value="Unassembled WGS sequence"/>
</dbReference>
<proteinExistence type="inferred from homology"/>
<evidence type="ECO:0000256" key="1">
    <source>
        <dbReference type="ARBA" id="ARBA00000553"/>
    </source>
</evidence>
<evidence type="ECO:0000256" key="3">
    <source>
        <dbReference type="ARBA" id="ARBA00007353"/>
    </source>
</evidence>
<evidence type="ECO:0000256" key="7">
    <source>
        <dbReference type="ARBA" id="ARBA00022833"/>
    </source>
</evidence>
<dbReference type="InterPro" id="IPR011324">
    <property type="entry name" value="Cytotoxic_necrot_fac-like_cat"/>
</dbReference>
<evidence type="ECO:0000256" key="11">
    <source>
        <dbReference type="ARBA" id="ARBA00049893"/>
    </source>
</evidence>
<comment type="catalytic activity">
    <reaction evidence="11">
        <text>S-methyl-5'-thioadenosine + phosphate = 5-(methylsulfanyl)-alpha-D-ribose 1-phosphate + adenine</text>
        <dbReference type="Rhea" id="RHEA:11852"/>
        <dbReference type="ChEBI" id="CHEBI:16708"/>
        <dbReference type="ChEBI" id="CHEBI:17509"/>
        <dbReference type="ChEBI" id="CHEBI:43474"/>
        <dbReference type="ChEBI" id="CHEBI:58533"/>
        <dbReference type="EC" id="2.4.2.28"/>
    </reaction>
    <physiologicalReaction direction="left-to-right" evidence="11">
        <dbReference type="Rhea" id="RHEA:11853"/>
    </physiologicalReaction>
</comment>
<evidence type="ECO:0000256" key="8">
    <source>
        <dbReference type="ARBA" id="ARBA00023008"/>
    </source>
</evidence>
<protein>
    <submittedName>
        <fullName evidence="12">Polyphenol oxidase family protein</fullName>
    </submittedName>
</protein>
<accession>A0ABW4RR69</accession>
<evidence type="ECO:0000256" key="5">
    <source>
        <dbReference type="ARBA" id="ARBA00022723"/>
    </source>
</evidence>
<dbReference type="PANTHER" id="PTHR30616">
    <property type="entry name" value="UNCHARACTERIZED PROTEIN YFIH"/>
    <property type="match status" value="1"/>
</dbReference>
<reference evidence="13" key="1">
    <citation type="journal article" date="2019" name="Int. J. Syst. Evol. Microbiol.">
        <title>The Global Catalogue of Microorganisms (GCM) 10K type strain sequencing project: providing services to taxonomists for standard genome sequencing and annotation.</title>
        <authorList>
            <consortium name="The Broad Institute Genomics Platform"/>
            <consortium name="The Broad Institute Genome Sequencing Center for Infectious Disease"/>
            <person name="Wu L."/>
            <person name="Ma J."/>
        </authorList>
    </citation>
    <scope>NUCLEOTIDE SEQUENCE [LARGE SCALE GENOMIC DNA]</scope>
    <source>
        <strain evidence="13">CAIM 431</strain>
    </source>
</reference>
<comment type="catalytic activity">
    <reaction evidence="1">
        <text>inosine + phosphate = alpha-D-ribose 1-phosphate + hypoxanthine</text>
        <dbReference type="Rhea" id="RHEA:27646"/>
        <dbReference type="ChEBI" id="CHEBI:17368"/>
        <dbReference type="ChEBI" id="CHEBI:17596"/>
        <dbReference type="ChEBI" id="CHEBI:43474"/>
        <dbReference type="ChEBI" id="CHEBI:57720"/>
        <dbReference type="EC" id="2.4.2.1"/>
    </reaction>
    <physiologicalReaction direction="left-to-right" evidence="1">
        <dbReference type="Rhea" id="RHEA:27647"/>
    </physiologicalReaction>
</comment>
<dbReference type="RefSeq" id="WP_343871727.1">
    <property type="nucleotide sequence ID" value="NZ_BAAAIX010000001.1"/>
</dbReference>
<comment type="similarity">
    <text evidence="3">Belongs to the purine nucleoside phosphorylase YfiH/LACC1 family.</text>
</comment>
<comment type="function">
    <text evidence="2">Purine nucleoside enzyme that catalyzes the phosphorolysis of adenosine and inosine nucleosides, yielding D-ribose 1-phosphate and the respective free bases, adenine and hypoxanthine. Also catalyzes the phosphorolysis of S-methyl-5'-thioadenosine into adenine and S-methyl-5-thio-alpha-D-ribose 1-phosphate. Also has adenosine deaminase activity.</text>
</comment>
<dbReference type="PANTHER" id="PTHR30616:SF2">
    <property type="entry name" value="PURINE NUCLEOSIDE PHOSPHORYLASE LACC1"/>
    <property type="match status" value="1"/>
</dbReference>
<evidence type="ECO:0000256" key="10">
    <source>
        <dbReference type="ARBA" id="ARBA00048968"/>
    </source>
</evidence>
<dbReference type="InterPro" id="IPR038371">
    <property type="entry name" value="Cu_polyphenol_OxRdtase_sf"/>
</dbReference>
<evidence type="ECO:0000256" key="9">
    <source>
        <dbReference type="ARBA" id="ARBA00047989"/>
    </source>
</evidence>
<comment type="catalytic activity">
    <reaction evidence="9">
        <text>adenosine + H2O + H(+) = inosine + NH4(+)</text>
        <dbReference type="Rhea" id="RHEA:24408"/>
        <dbReference type="ChEBI" id="CHEBI:15377"/>
        <dbReference type="ChEBI" id="CHEBI:15378"/>
        <dbReference type="ChEBI" id="CHEBI:16335"/>
        <dbReference type="ChEBI" id="CHEBI:17596"/>
        <dbReference type="ChEBI" id="CHEBI:28938"/>
        <dbReference type="EC" id="3.5.4.4"/>
    </reaction>
    <physiologicalReaction direction="left-to-right" evidence="9">
        <dbReference type="Rhea" id="RHEA:24409"/>
    </physiologicalReaction>
</comment>
<keyword evidence="8" id="KW-0186">Copper</keyword>
<comment type="caution">
    <text evidence="12">The sequence shown here is derived from an EMBL/GenBank/DDBJ whole genome shotgun (WGS) entry which is preliminary data.</text>
</comment>
<keyword evidence="13" id="KW-1185">Reference proteome</keyword>
<sequence length="253" mass="26401">MFSFLERSAGVGVAFTDRHGGVSDEHLGPLNLGRTDVDGPEAVGRNGELVAAELGVRHWVATHQVHGAEVLVVDRDFLSGWGPRSWLGADAGQPPLVPADAMVTVEPSTALVIRVADCVPVLLAAVDGSVVGAAHAGRAGFDLGVLQATVEQMRELGAGPIRAWIGPHVCGECYEVPDEMAAAVEARHPGVAVRSRWGSAALDLGAGCAAQLAALGIAAERRDPCTLTTTDLHSHRRDAERAGRLAGIIWRVS</sequence>
<evidence type="ECO:0000256" key="2">
    <source>
        <dbReference type="ARBA" id="ARBA00003215"/>
    </source>
</evidence>
<evidence type="ECO:0000256" key="4">
    <source>
        <dbReference type="ARBA" id="ARBA00022679"/>
    </source>
</evidence>
<evidence type="ECO:0000256" key="6">
    <source>
        <dbReference type="ARBA" id="ARBA00022801"/>
    </source>
</evidence>